<dbReference type="GO" id="GO:0020037">
    <property type="term" value="F:heme binding"/>
    <property type="evidence" value="ECO:0007669"/>
    <property type="project" value="TreeGrafter"/>
</dbReference>
<keyword evidence="6 13" id="KW-0812">Transmembrane</keyword>
<sequence>MQAERGTRYSGVAMLLHWVIAILVIMNWQIAERAEGLDGPLRGEVMGYHKAWGITILVLTLARLAWRLSHKPPALASTLKAWERALARTTHTIFYVLLIGLPLGGWLANSLAGRPLSYFGLFNIPGFPVGENKELAGAIFDAHAAGGTFLLLLIVLHVAGALKHTFFDKDGNLWRMLPFGTPKA</sequence>
<evidence type="ECO:0000256" key="10">
    <source>
        <dbReference type="ARBA" id="ARBA00023004"/>
    </source>
</evidence>
<protein>
    <recommendedName>
        <fullName evidence="14">Cytochrome b561 bacterial/Ni-hydrogenase domain-containing protein</fullName>
    </recommendedName>
</protein>
<evidence type="ECO:0000256" key="6">
    <source>
        <dbReference type="ARBA" id="ARBA00022692"/>
    </source>
</evidence>
<organism evidence="15 16">
    <name type="scientific">Tsuneonella dongtanensis</name>
    <dbReference type="NCBI Taxonomy" id="692370"/>
    <lineage>
        <taxon>Bacteria</taxon>
        <taxon>Pseudomonadati</taxon>
        <taxon>Pseudomonadota</taxon>
        <taxon>Alphaproteobacteria</taxon>
        <taxon>Sphingomonadales</taxon>
        <taxon>Erythrobacteraceae</taxon>
        <taxon>Tsuneonella</taxon>
    </lineage>
</organism>
<evidence type="ECO:0000313" key="15">
    <source>
        <dbReference type="EMBL" id="ANY21224.1"/>
    </source>
</evidence>
<feature type="domain" description="Cytochrome b561 bacterial/Ni-hydrogenase" evidence="14">
    <location>
        <begin position="8"/>
        <end position="178"/>
    </location>
</feature>
<dbReference type="InterPro" id="IPR016174">
    <property type="entry name" value="Di-haem_cyt_TM"/>
</dbReference>
<feature type="transmembrane region" description="Helical" evidence="13">
    <location>
        <begin position="135"/>
        <end position="159"/>
    </location>
</feature>
<dbReference type="PANTHER" id="PTHR30529:SF1">
    <property type="entry name" value="CYTOCHROME B561 HOMOLOG 2"/>
    <property type="match status" value="1"/>
</dbReference>
<dbReference type="GO" id="GO:0022904">
    <property type="term" value="P:respiratory electron transport chain"/>
    <property type="evidence" value="ECO:0007669"/>
    <property type="project" value="InterPro"/>
</dbReference>
<dbReference type="GO" id="GO:0046872">
    <property type="term" value="F:metal ion binding"/>
    <property type="evidence" value="ECO:0007669"/>
    <property type="project" value="UniProtKB-KW"/>
</dbReference>
<evidence type="ECO:0000256" key="13">
    <source>
        <dbReference type="SAM" id="Phobius"/>
    </source>
</evidence>
<evidence type="ECO:0000256" key="2">
    <source>
        <dbReference type="ARBA" id="ARBA00004651"/>
    </source>
</evidence>
<dbReference type="GO" id="GO:0009055">
    <property type="term" value="F:electron transfer activity"/>
    <property type="evidence" value="ECO:0007669"/>
    <property type="project" value="InterPro"/>
</dbReference>
<evidence type="ECO:0000256" key="12">
    <source>
        <dbReference type="ARBA" id="ARBA00037975"/>
    </source>
</evidence>
<dbReference type="PANTHER" id="PTHR30529">
    <property type="entry name" value="CYTOCHROME B561"/>
    <property type="match status" value="1"/>
</dbReference>
<evidence type="ECO:0000256" key="8">
    <source>
        <dbReference type="ARBA" id="ARBA00022982"/>
    </source>
</evidence>
<keyword evidence="10" id="KW-0408">Iron</keyword>
<name>A0A1B2AGF1_9SPHN</name>
<keyword evidence="5" id="KW-0349">Heme</keyword>
<dbReference type="PATRIC" id="fig|692370.5.peg.2743"/>
<keyword evidence="7" id="KW-0479">Metal-binding</keyword>
<dbReference type="InterPro" id="IPR052168">
    <property type="entry name" value="Cytochrome_b561_oxidase"/>
</dbReference>
<accession>A0A1B2AGF1</accession>
<evidence type="ECO:0000313" key="16">
    <source>
        <dbReference type="Proteomes" id="UP000092932"/>
    </source>
</evidence>
<keyword evidence="8" id="KW-0249">Electron transport</keyword>
<dbReference type="AlphaFoldDB" id="A0A1B2AGF1"/>
<dbReference type="GO" id="GO:0005886">
    <property type="term" value="C:plasma membrane"/>
    <property type="evidence" value="ECO:0007669"/>
    <property type="project" value="UniProtKB-SubCell"/>
</dbReference>
<dbReference type="RefSeq" id="WP_067681194.1">
    <property type="nucleotide sequence ID" value="NZ_CP016591.1"/>
</dbReference>
<evidence type="ECO:0000256" key="9">
    <source>
        <dbReference type="ARBA" id="ARBA00022989"/>
    </source>
</evidence>
<reference evidence="15 16" key="1">
    <citation type="submission" date="2016-07" db="EMBL/GenBank/DDBJ databases">
        <title>Complete genome sequence of Altererythrobacter dongtanensis KCTC 22672, a type strain with esterase isolated from tidal flat.</title>
        <authorList>
            <person name="Cheng H."/>
            <person name="Wu Y.-H."/>
            <person name="Zhou P."/>
            <person name="Huo Y.-Y."/>
            <person name="Wang C.-S."/>
            <person name="Xu X.-W."/>
        </authorList>
    </citation>
    <scope>NUCLEOTIDE SEQUENCE [LARGE SCALE GENOMIC DNA]</scope>
    <source>
        <strain evidence="15 16">KCTC 22672</strain>
    </source>
</reference>
<comment type="subcellular location">
    <subcellularLocation>
        <location evidence="2">Cell membrane</location>
        <topology evidence="2">Multi-pass membrane protein</topology>
    </subcellularLocation>
</comment>
<comment type="cofactor">
    <cofactor evidence="1">
        <name>heme b</name>
        <dbReference type="ChEBI" id="CHEBI:60344"/>
    </cofactor>
</comment>
<dbReference type="Proteomes" id="UP000092932">
    <property type="component" value="Chromosome"/>
</dbReference>
<evidence type="ECO:0000256" key="5">
    <source>
        <dbReference type="ARBA" id="ARBA00022617"/>
    </source>
</evidence>
<keyword evidence="3" id="KW-0813">Transport</keyword>
<evidence type="ECO:0000256" key="3">
    <source>
        <dbReference type="ARBA" id="ARBA00022448"/>
    </source>
</evidence>
<evidence type="ECO:0000259" key="14">
    <source>
        <dbReference type="Pfam" id="PF01292"/>
    </source>
</evidence>
<dbReference type="InterPro" id="IPR011577">
    <property type="entry name" value="Cyt_b561_bac/Ni-Hgenase"/>
</dbReference>
<evidence type="ECO:0000256" key="7">
    <source>
        <dbReference type="ARBA" id="ARBA00022723"/>
    </source>
</evidence>
<dbReference type="SUPFAM" id="SSF81342">
    <property type="entry name" value="Transmembrane di-heme cytochromes"/>
    <property type="match status" value="1"/>
</dbReference>
<feature type="transmembrane region" description="Helical" evidence="13">
    <location>
        <begin position="51"/>
        <end position="68"/>
    </location>
</feature>
<proteinExistence type="inferred from homology"/>
<dbReference type="OrthoDB" id="1247465at2"/>
<dbReference type="Pfam" id="PF01292">
    <property type="entry name" value="Ni_hydr_CYTB"/>
    <property type="match status" value="1"/>
</dbReference>
<keyword evidence="9 13" id="KW-1133">Transmembrane helix</keyword>
<evidence type="ECO:0000256" key="11">
    <source>
        <dbReference type="ARBA" id="ARBA00023136"/>
    </source>
</evidence>
<evidence type="ECO:0000256" key="1">
    <source>
        <dbReference type="ARBA" id="ARBA00001970"/>
    </source>
</evidence>
<dbReference type="EMBL" id="CP016591">
    <property type="protein sequence ID" value="ANY21224.1"/>
    <property type="molecule type" value="Genomic_DNA"/>
</dbReference>
<keyword evidence="16" id="KW-1185">Reference proteome</keyword>
<evidence type="ECO:0000256" key="4">
    <source>
        <dbReference type="ARBA" id="ARBA00022475"/>
    </source>
</evidence>
<keyword evidence="11 13" id="KW-0472">Membrane</keyword>
<dbReference type="KEGG" id="ado:A6F68_02734"/>
<feature type="transmembrane region" description="Helical" evidence="13">
    <location>
        <begin position="89"/>
        <end position="108"/>
    </location>
</feature>
<gene>
    <name evidence="15" type="ORF">A6F68_02734</name>
</gene>
<feature type="transmembrane region" description="Helical" evidence="13">
    <location>
        <begin position="12"/>
        <end position="31"/>
    </location>
</feature>
<keyword evidence="4" id="KW-1003">Cell membrane</keyword>
<comment type="similarity">
    <text evidence="12">Belongs to the cytochrome b561 family.</text>
</comment>